<dbReference type="HAMAP" id="MF_00027">
    <property type="entry name" value="CobB_CbiA"/>
    <property type="match status" value="1"/>
</dbReference>
<dbReference type="SUPFAM" id="SSF52317">
    <property type="entry name" value="Class I glutamine amidotransferase-like"/>
    <property type="match status" value="1"/>
</dbReference>
<comment type="miscellaneous">
    <text evidence="8">The a and c carboxylates of cobyrinate and Ni-sirohydrochlorin are activated for nucleophilic attack via formation of a phosphorylated intermediate by ATP. CbiA catalyzes first the amidation of the c-carboxylate, and then that of the a-carboxylate.</text>
</comment>
<dbReference type="Proteomes" id="UP001320159">
    <property type="component" value="Unassembled WGS sequence"/>
</dbReference>
<dbReference type="Gene3D" id="3.40.50.300">
    <property type="entry name" value="P-loop containing nucleotide triphosphate hydrolases"/>
    <property type="match status" value="1"/>
</dbReference>
<dbReference type="EC" id="6.3.5.12" evidence="8"/>
<dbReference type="NCBIfam" id="NF033195">
    <property type="entry name" value="F430_CfbB"/>
    <property type="match status" value="1"/>
</dbReference>
<evidence type="ECO:0000259" key="9">
    <source>
        <dbReference type="Pfam" id="PF01656"/>
    </source>
</evidence>
<dbReference type="RefSeq" id="WP_230742835.1">
    <property type="nucleotide sequence ID" value="NZ_PGCK01000012.1"/>
</dbReference>
<dbReference type="GO" id="GO:0015948">
    <property type="term" value="P:methanogenesis"/>
    <property type="evidence" value="ECO:0007669"/>
    <property type="project" value="UniProtKB-KW"/>
</dbReference>
<keyword evidence="12" id="KW-1185">Reference proteome</keyword>
<evidence type="ECO:0000256" key="2">
    <source>
        <dbReference type="ARBA" id="ARBA00022573"/>
    </source>
</evidence>
<keyword evidence="3 8" id="KW-0436">Ligase</keyword>
<evidence type="ECO:0000256" key="1">
    <source>
        <dbReference type="ARBA" id="ARBA00001946"/>
    </source>
</evidence>
<dbReference type="InterPro" id="IPR011698">
    <property type="entry name" value="GATase_3"/>
</dbReference>
<comment type="caution">
    <text evidence="11">The sequence shown here is derived from an EMBL/GenBank/DDBJ whole genome shotgun (WGS) entry which is preliminary data.</text>
</comment>
<dbReference type="CDD" id="cd05388">
    <property type="entry name" value="CobB_N"/>
    <property type="match status" value="1"/>
</dbReference>
<dbReference type="InterPro" id="IPR027417">
    <property type="entry name" value="P-loop_NTPase"/>
</dbReference>
<dbReference type="InterPro" id="IPR002586">
    <property type="entry name" value="CobQ/CobB/MinD/ParA_Nub-bd_dom"/>
</dbReference>
<dbReference type="PROSITE" id="PS51274">
    <property type="entry name" value="GATASE_COBBQ"/>
    <property type="match status" value="1"/>
</dbReference>
<comment type="cofactor">
    <cofactor evidence="1 8">
        <name>Mg(2+)</name>
        <dbReference type="ChEBI" id="CHEBI:18420"/>
    </cofactor>
</comment>
<evidence type="ECO:0000256" key="6">
    <source>
        <dbReference type="ARBA" id="ARBA00022842"/>
    </source>
</evidence>
<keyword evidence="8" id="KW-0484">Methanogenesis</keyword>
<accession>A0AAP2REQ7</accession>
<gene>
    <name evidence="8" type="primary">cbiA</name>
    <name evidence="8" type="synonym">cfbB</name>
    <name evidence="11" type="ORF">CUJ83_13305</name>
</gene>
<evidence type="ECO:0000313" key="12">
    <source>
        <dbReference type="Proteomes" id="UP001320159"/>
    </source>
</evidence>
<keyword evidence="5 8" id="KW-0067">ATP-binding</keyword>
<comment type="domain">
    <text evidence="8">Comprises of two domains. The C-terminal domain contains the binding site for glutamine and catalyzes the hydrolysis of this substrate to glutamate and ammonia. The N-terminal domain is anticipated to bind ATP, and cobyrinate or Ni-sirohydrochlorin, and catalyzes the ultimate synthesis of the diamide product. The ammonia produced via the glutaminase domain is probably translocated to the adjacent domain via a molecular tunnel, where it reacts with an activated intermediate.</text>
</comment>
<comment type="catalytic activity">
    <reaction evidence="8">
        <text>cob(II)yrinate + 2 L-glutamine + 2 ATP + 2 H2O = cob(II)yrinate a,c diamide + 2 L-glutamate + 2 ADP + 2 phosphate + 2 H(+)</text>
        <dbReference type="Rhea" id="RHEA:26289"/>
        <dbReference type="ChEBI" id="CHEBI:15377"/>
        <dbReference type="ChEBI" id="CHEBI:15378"/>
        <dbReference type="ChEBI" id="CHEBI:29985"/>
        <dbReference type="ChEBI" id="CHEBI:30616"/>
        <dbReference type="ChEBI" id="CHEBI:43474"/>
        <dbReference type="ChEBI" id="CHEBI:58359"/>
        <dbReference type="ChEBI" id="CHEBI:58537"/>
        <dbReference type="ChEBI" id="CHEBI:58894"/>
        <dbReference type="ChEBI" id="CHEBI:456216"/>
        <dbReference type="EC" id="6.3.5.11"/>
    </reaction>
</comment>
<dbReference type="GO" id="GO:0009236">
    <property type="term" value="P:cobalamin biosynthetic process"/>
    <property type="evidence" value="ECO:0007669"/>
    <property type="project" value="UniProtKB-UniRule"/>
</dbReference>
<dbReference type="Pfam" id="PF07685">
    <property type="entry name" value="GATase_3"/>
    <property type="match status" value="1"/>
</dbReference>
<feature type="domain" description="CobB/CobQ-like glutamine amidotransferase" evidence="10">
    <location>
        <begin position="255"/>
        <end position="445"/>
    </location>
</feature>
<dbReference type="EC" id="6.3.5.11" evidence="8"/>
<dbReference type="CDD" id="cd03130">
    <property type="entry name" value="GATase1_CobB"/>
    <property type="match status" value="1"/>
</dbReference>
<protein>
    <recommendedName>
        <fullName evidence="8">Cobyrinate a,c-diamide synthase</fullName>
        <ecNumber evidence="8">6.3.5.11</ecNumber>
    </recommendedName>
    <alternativeName>
        <fullName evidence="8">Cobyrinic acid a,c-diamide synthetase</fullName>
    </alternativeName>
    <alternativeName>
        <fullName evidence="8">Ni-sirohydrochlorin a,c-diamide synthase</fullName>
        <ecNumber evidence="8">6.3.5.12</ecNumber>
    </alternativeName>
    <alternativeName>
        <fullName evidence="8">Ni-sirohydrochlorin a,c-diamide synthetase</fullName>
    </alternativeName>
</protein>
<dbReference type="AlphaFoldDB" id="A0AAP2REQ7"/>
<keyword evidence="6 8" id="KW-0460">Magnesium</keyword>
<comment type="catalytic activity">
    <reaction evidence="8">
        <text>Ni-sirohydrochlorin + 2 L-glutamine + 2 ATP + 2 H2O = Ni-sirohydrochlorin a,c-diamide + 2 L-glutamate + 2 ADP + 2 phosphate + 2 H(+)</text>
        <dbReference type="Rhea" id="RHEA:52896"/>
        <dbReference type="ChEBI" id="CHEBI:15377"/>
        <dbReference type="ChEBI" id="CHEBI:15378"/>
        <dbReference type="ChEBI" id="CHEBI:29985"/>
        <dbReference type="ChEBI" id="CHEBI:30616"/>
        <dbReference type="ChEBI" id="CHEBI:43474"/>
        <dbReference type="ChEBI" id="CHEBI:58359"/>
        <dbReference type="ChEBI" id="CHEBI:136841"/>
        <dbReference type="ChEBI" id="CHEBI:136887"/>
        <dbReference type="ChEBI" id="CHEBI:456216"/>
        <dbReference type="EC" id="6.3.5.12"/>
    </reaction>
</comment>
<dbReference type="InterPro" id="IPR004484">
    <property type="entry name" value="CbiA/CobB_synth"/>
</dbReference>
<dbReference type="Gene3D" id="3.40.50.880">
    <property type="match status" value="1"/>
</dbReference>
<proteinExistence type="inferred from homology"/>
<dbReference type="GO" id="GO:0005524">
    <property type="term" value="F:ATP binding"/>
    <property type="evidence" value="ECO:0007669"/>
    <property type="project" value="UniProtKB-UniRule"/>
</dbReference>
<evidence type="ECO:0000256" key="5">
    <source>
        <dbReference type="ARBA" id="ARBA00022840"/>
    </source>
</evidence>
<reference evidence="11 12" key="1">
    <citation type="submission" date="2017-11" db="EMBL/GenBank/DDBJ databases">
        <title>Isolation and Characterization of Family Methanocellaceae Species from Potential Methane Hydrate Area Offshore Southwestern Taiwan.</title>
        <authorList>
            <person name="Zhang W.-L."/>
            <person name="Chen W.-C."/>
            <person name="Lai M.-C."/>
            <person name="Chen S.-C."/>
        </authorList>
    </citation>
    <scope>NUCLEOTIDE SEQUENCE [LARGE SCALE GENOMIC DNA]</scope>
    <source>
        <strain evidence="11 12">CWC-04</strain>
    </source>
</reference>
<dbReference type="PANTHER" id="PTHR43873:SF1">
    <property type="entry name" value="COBYRINATE A,C-DIAMIDE SYNTHASE"/>
    <property type="match status" value="1"/>
</dbReference>
<keyword evidence="7 8" id="KW-0315">Glutamine amidotransferase</keyword>
<name>A0AAP2REQ7_9EURY</name>
<evidence type="ECO:0000256" key="7">
    <source>
        <dbReference type="ARBA" id="ARBA00022962"/>
    </source>
</evidence>
<evidence type="ECO:0000313" key="11">
    <source>
        <dbReference type="EMBL" id="MCD1295974.1"/>
    </source>
</evidence>
<feature type="site" description="Increases nucleophilicity of active site Cys" evidence="8">
    <location>
        <position position="440"/>
    </location>
</feature>
<evidence type="ECO:0000256" key="4">
    <source>
        <dbReference type="ARBA" id="ARBA00022741"/>
    </source>
</evidence>
<comment type="pathway">
    <text evidence="8">Cofactor biosynthesis; adenosylcobalamin biosynthesis; cob(II)yrinate a,c-diamide from sirohydrochlorin (anaerobic route): step 10/10.</text>
</comment>
<dbReference type="EMBL" id="PGCK01000012">
    <property type="protein sequence ID" value="MCD1295974.1"/>
    <property type="molecule type" value="Genomic_DNA"/>
</dbReference>
<dbReference type="NCBIfam" id="NF002204">
    <property type="entry name" value="PRK01077.1"/>
    <property type="match status" value="1"/>
</dbReference>
<keyword evidence="4 8" id="KW-0547">Nucleotide-binding</keyword>
<keyword evidence="2 8" id="KW-0169">Cobalamin biosynthesis</keyword>
<dbReference type="PANTHER" id="PTHR43873">
    <property type="entry name" value="COBYRINATE A,C-DIAMIDE SYNTHASE"/>
    <property type="match status" value="1"/>
</dbReference>
<feature type="domain" description="CobQ/CobB/MinD/ParA nucleotide binding" evidence="9">
    <location>
        <begin position="7"/>
        <end position="186"/>
    </location>
</feature>
<dbReference type="SUPFAM" id="SSF52540">
    <property type="entry name" value="P-loop containing nucleoside triphosphate hydrolases"/>
    <property type="match status" value="1"/>
</dbReference>
<comment type="similarity">
    <text evidence="8">Belongs to the CobB/CbiA family.</text>
</comment>
<sequence>MINTPRIILAGDRSSAGKTTISVGIMSLLCEKGYGVQPFKVGLDYIDPSYHSLVTNRIGGNLDGFLMTDKAIIEAFEHSSKDSDIAVIEGVRGLYEGLESLSDVGSTAQIAKILKSPVIMIVDAQSITRSTAAIVKGYCEFDKNVNIRGVILNKIGSDRHAEKAKLAIEKYTGIEVLGSIPRNKSMNLTMRHLGLIPAREGASRVEDFDAKLSKIKSVIKDHVNIDRILEIAKESPRLKSPKSDIFTREKDAGIKVGVALDESFNFYYKDNIDLLRLKGAEVVNFSPLHDDKIPEVDGLIIGGGYPEIFAKELSDNEPMRKSILEASKRGMPIYGECGGLMYLTGGLECEDGKCYDMVGAVDGKASMKHIRTISYVMGRFEKDTPIGKEGTMFKGHEFHHSVITDLPFDAKFAYRMDRGIGIKDGMDGLIKNNTLASYTHLHAASYTSFAKKFIESCIIYKELV</sequence>
<dbReference type="NCBIfam" id="TIGR00379">
    <property type="entry name" value="cobB"/>
    <property type="match status" value="1"/>
</dbReference>
<dbReference type="GO" id="GO:0042242">
    <property type="term" value="F:cobyrinic acid a,c-diamide synthase activity"/>
    <property type="evidence" value="ECO:0007669"/>
    <property type="project" value="UniProtKB-UniRule"/>
</dbReference>
<dbReference type="InterPro" id="IPR029062">
    <property type="entry name" value="Class_I_gatase-like"/>
</dbReference>
<evidence type="ECO:0000256" key="8">
    <source>
        <dbReference type="HAMAP-Rule" id="MF_00027"/>
    </source>
</evidence>
<evidence type="ECO:0000259" key="10">
    <source>
        <dbReference type="Pfam" id="PF07685"/>
    </source>
</evidence>
<organism evidence="11 12">
    <name type="scientific">Methanooceanicella nereidis</name>
    <dbReference type="NCBI Taxonomy" id="2052831"/>
    <lineage>
        <taxon>Archaea</taxon>
        <taxon>Methanobacteriati</taxon>
        <taxon>Methanobacteriota</taxon>
        <taxon>Stenosarchaea group</taxon>
        <taxon>Methanomicrobia</taxon>
        <taxon>Methanocellales</taxon>
        <taxon>Methanocellaceae</taxon>
        <taxon>Methanooceanicella</taxon>
    </lineage>
</organism>
<comment type="function">
    <text evidence="8">Catalyzes the ATP-dependent amidation of the two carboxylate groups at positions a and c of cobyrinate, using either L-glutamine or ammonia as the nitrogen source. Involved in the biosynthesis of the unique nickel-containing tetrapyrrole coenzyme F430, the prosthetic group of methyl-coenzyme M reductase (MCR), which plays a key role in methanogenesis and anaerobic methane oxidation. Catalyzes the ATP-dependent amidation of the two carboxylate groups at positions a and c of Ni-sirohydrochlorin, using L-glutamine or ammonia as the nitrogen source.</text>
</comment>
<evidence type="ECO:0000256" key="3">
    <source>
        <dbReference type="ARBA" id="ARBA00022598"/>
    </source>
</evidence>
<feature type="active site" description="Nucleophile" evidence="8">
    <location>
        <position position="337"/>
    </location>
</feature>
<dbReference type="Pfam" id="PF01656">
    <property type="entry name" value="CbiA"/>
    <property type="match status" value="1"/>
</dbReference>